<reference evidence="4 5" key="1">
    <citation type="submission" date="2018-02" db="EMBL/GenBank/DDBJ databases">
        <title>Whole genome sequencing of endophytic bacterium.</title>
        <authorList>
            <person name="Eedara R."/>
            <person name="Podile A.R."/>
        </authorList>
    </citation>
    <scope>NUCLEOTIDE SEQUENCE [LARGE SCALE GENOMIC DNA]</scope>
    <source>
        <strain evidence="4 5">RP1T</strain>
    </source>
</reference>
<feature type="region of interest" description="Disordered" evidence="2">
    <location>
        <begin position="361"/>
        <end position="390"/>
    </location>
</feature>
<sequence length="390" mass="43173">MLDYAIAFFLGAALAALAALAMVPAIWGRARRLIRREMETALPLSMAQVRAAQDHVRAEAALRHRRLEQKAEHERARRHQLMADFGRQSERLRRLEALLGVDAARLGRMEDGAANAQRDVLAAQQEVAALKAELAAARVTIALRDDEAIDRDRELASARESNDGLRLELVALRTKLGAAEDGAVLHQHELQEALALASGKDDRLATQSIELMRRDTAIAALEARTASLQRELQAMTDKRQLAELEKLDNQDRLSAWEADLRRKDALLAERDARLALAAGREAELIAELNRLRRSAEPSAAEEEIGALKIERARLQAELAALREEAHESWLRIEADNSLLRREMAQVAAEIAREAATRRAVGVVPGPERQAANDPAMKEPLAQGSQEARPR</sequence>
<feature type="coiled-coil region" evidence="1">
    <location>
        <begin position="218"/>
        <end position="245"/>
    </location>
</feature>
<evidence type="ECO:0000313" key="4">
    <source>
        <dbReference type="EMBL" id="PRH87850.1"/>
    </source>
</evidence>
<proteinExistence type="predicted"/>
<evidence type="ECO:0000256" key="2">
    <source>
        <dbReference type="SAM" id="MobiDB-lite"/>
    </source>
</evidence>
<keyword evidence="3" id="KW-0472">Membrane</keyword>
<feature type="coiled-coil region" evidence="1">
    <location>
        <begin position="113"/>
        <end position="175"/>
    </location>
</feature>
<name>A0A2S9QEX9_9HYPH</name>
<evidence type="ECO:0000313" key="5">
    <source>
        <dbReference type="Proteomes" id="UP000237682"/>
    </source>
</evidence>
<organism evidence="4 5">
    <name type="scientific">Labrys okinawensis</name>
    <dbReference type="NCBI Taxonomy" id="346911"/>
    <lineage>
        <taxon>Bacteria</taxon>
        <taxon>Pseudomonadati</taxon>
        <taxon>Pseudomonadota</taxon>
        <taxon>Alphaproteobacteria</taxon>
        <taxon>Hyphomicrobiales</taxon>
        <taxon>Xanthobacteraceae</taxon>
        <taxon>Labrys</taxon>
    </lineage>
</organism>
<keyword evidence="3" id="KW-0812">Transmembrane</keyword>
<dbReference type="AlphaFoldDB" id="A0A2S9QEX9"/>
<dbReference type="OrthoDB" id="7826912at2"/>
<dbReference type="Proteomes" id="UP000237682">
    <property type="component" value="Unassembled WGS sequence"/>
</dbReference>
<evidence type="ECO:0000256" key="3">
    <source>
        <dbReference type="SAM" id="Phobius"/>
    </source>
</evidence>
<evidence type="ECO:0000256" key="1">
    <source>
        <dbReference type="SAM" id="Coils"/>
    </source>
</evidence>
<keyword evidence="3" id="KW-1133">Transmembrane helix</keyword>
<comment type="caution">
    <text evidence="4">The sequence shown here is derived from an EMBL/GenBank/DDBJ whole genome shotgun (WGS) entry which is preliminary data.</text>
</comment>
<accession>A0A2S9QEX9</accession>
<keyword evidence="1" id="KW-0175">Coiled coil</keyword>
<protein>
    <submittedName>
        <fullName evidence="4">Uncharacterized protein</fullName>
    </submittedName>
</protein>
<feature type="transmembrane region" description="Helical" evidence="3">
    <location>
        <begin position="6"/>
        <end position="28"/>
    </location>
</feature>
<keyword evidence="5" id="KW-1185">Reference proteome</keyword>
<dbReference type="EMBL" id="PUEJ01000003">
    <property type="protein sequence ID" value="PRH87850.1"/>
    <property type="molecule type" value="Genomic_DNA"/>
</dbReference>
<dbReference type="RefSeq" id="WP_105861519.1">
    <property type="nucleotide sequence ID" value="NZ_PUEJ01000003.1"/>
</dbReference>
<feature type="coiled-coil region" evidence="1">
    <location>
        <begin position="57"/>
        <end position="84"/>
    </location>
</feature>
<gene>
    <name evidence="4" type="ORF">C5L14_08035</name>
</gene>